<dbReference type="InterPro" id="IPR006483">
    <property type="entry name" value="CRISPR-assoc_Cas3_HD"/>
</dbReference>
<dbReference type="STRING" id="1429043.X474_01920"/>
<feature type="region of interest" description="Disordered" evidence="9">
    <location>
        <begin position="705"/>
        <end position="726"/>
    </location>
</feature>
<evidence type="ECO:0000256" key="4">
    <source>
        <dbReference type="ARBA" id="ARBA00022741"/>
    </source>
</evidence>
<gene>
    <name evidence="11" type="ORF">X474_01920</name>
</gene>
<evidence type="ECO:0000256" key="7">
    <source>
        <dbReference type="ARBA" id="ARBA00022840"/>
    </source>
</evidence>
<dbReference type="InterPro" id="IPR027417">
    <property type="entry name" value="P-loop_NTPase"/>
</dbReference>
<comment type="similarity">
    <text evidence="1">In the N-terminal section; belongs to the CRISPR-associated nuclease Cas3-HD family.</text>
</comment>
<dbReference type="Gene3D" id="1.10.3210.30">
    <property type="match status" value="1"/>
</dbReference>
<dbReference type="GO" id="GO:0046872">
    <property type="term" value="F:metal ion binding"/>
    <property type="evidence" value="ECO:0007669"/>
    <property type="project" value="UniProtKB-KW"/>
</dbReference>
<keyword evidence="4" id="KW-0547">Nucleotide-binding</keyword>
<dbReference type="OrthoDB" id="220028at2"/>
<dbReference type="GO" id="GO:0005524">
    <property type="term" value="F:ATP binding"/>
    <property type="evidence" value="ECO:0007669"/>
    <property type="project" value="UniProtKB-KW"/>
</dbReference>
<dbReference type="InterPro" id="IPR013395">
    <property type="entry name" value="CRISPR-assoc_Cas3_yers"/>
</dbReference>
<proteinExistence type="inferred from homology"/>
<evidence type="ECO:0000256" key="5">
    <source>
        <dbReference type="ARBA" id="ARBA00022801"/>
    </source>
</evidence>
<dbReference type="NCBIfam" id="TIGR02562">
    <property type="entry name" value="cas3_yersinia"/>
    <property type="match status" value="1"/>
</dbReference>
<comment type="caution">
    <text evidence="11">The sequence shown here is derived from an EMBL/GenBank/DDBJ whole genome shotgun (WGS) entry which is preliminary data.</text>
</comment>
<dbReference type="PROSITE" id="PS51643">
    <property type="entry name" value="HD_CAS3"/>
    <property type="match status" value="1"/>
</dbReference>
<dbReference type="Pfam" id="PF22590">
    <property type="entry name" value="Cas3-like_C_2"/>
    <property type="match status" value="1"/>
</dbReference>
<evidence type="ECO:0000313" key="12">
    <source>
        <dbReference type="Proteomes" id="UP000032233"/>
    </source>
</evidence>
<evidence type="ECO:0000256" key="8">
    <source>
        <dbReference type="ARBA" id="ARBA00023118"/>
    </source>
</evidence>
<evidence type="ECO:0000256" key="9">
    <source>
        <dbReference type="SAM" id="MobiDB-lite"/>
    </source>
</evidence>
<keyword evidence="12" id="KW-1185">Reference proteome</keyword>
<dbReference type="PATRIC" id="fig|1429043.3.peg.405"/>
<evidence type="ECO:0000256" key="6">
    <source>
        <dbReference type="ARBA" id="ARBA00022806"/>
    </source>
</evidence>
<feature type="domain" description="HD Cas3-type" evidence="10">
    <location>
        <begin position="102"/>
        <end position="327"/>
    </location>
</feature>
<dbReference type="GO" id="GO:0016787">
    <property type="term" value="F:hydrolase activity"/>
    <property type="evidence" value="ECO:0007669"/>
    <property type="project" value="UniProtKB-KW"/>
</dbReference>
<dbReference type="EMBL" id="AZAC01000002">
    <property type="protein sequence ID" value="KIX15505.1"/>
    <property type="molecule type" value="Genomic_DNA"/>
</dbReference>
<organism evidence="11 12">
    <name type="scientific">Dethiosulfatarculus sandiegensis</name>
    <dbReference type="NCBI Taxonomy" id="1429043"/>
    <lineage>
        <taxon>Bacteria</taxon>
        <taxon>Pseudomonadati</taxon>
        <taxon>Thermodesulfobacteriota</taxon>
        <taxon>Desulfarculia</taxon>
        <taxon>Desulfarculales</taxon>
        <taxon>Desulfarculaceae</taxon>
        <taxon>Dethiosulfatarculus</taxon>
    </lineage>
</organism>
<evidence type="ECO:0000256" key="3">
    <source>
        <dbReference type="ARBA" id="ARBA00022723"/>
    </source>
</evidence>
<dbReference type="InterPro" id="IPR054712">
    <property type="entry name" value="Cas3-like_dom"/>
</dbReference>
<dbReference type="RefSeq" id="WP_044346388.1">
    <property type="nucleotide sequence ID" value="NZ_AZAC01000002.1"/>
</dbReference>
<dbReference type="GO" id="GO:0004386">
    <property type="term" value="F:helicase activity"/>
    <property type="evidence" value="ECO:0007669"/>
    <property type="project" value="UniProtKB-KW"/>
</dbReference>
<dbReference type="AlphaFoldDB" id="A0A0D2K1I4"/>
<evidence type="ECO:0000259" key="10">
    <source>
        <dbReference type="PROSITE" id="PS51643"/>
    </source>
</evidence>
<keyword evidence="6 11" id="KW-0347">Helicase</keyword>
<evidence type="ECO:0000313" key="11">
    <source>
        <dbReference type="EMBL" id="KIX15505.1"/>
    </source>
</evidence>
<accession>A0A0D2K1I4</accession>
<keyword evidence="3" id="KW-0479">Metal-binding</keyword>
<dbReference type="InterPro" id="IPR038257">
    <property type="entry name" value="CRISPR-assoc_Cas3_HD_sf"/>
</dbReference>
<dbReference type="Proteomes" id="UP000032233">
    <property type="component" value="Unassembled WGS sequence"/>
</dbReference>
<comment type="similarity">
    <text evidence="2">In the central section; belongs to the CRISPR-associated helicase Cas3 family.</text>
</comment>
<keyword evidence="7" id="KW-0067">ATP-binding</keyword>
<sequence>MNVILISECRKNALKQTRRIIDQFAERRGRRTWQTAITAQGLETLRSLLKKTARKNTAVACHWIRGRNQSELLWIVGDASRFNSQGACPTNTTSRPLLAAYAENDWHTLEIIRLLAAMAALFHDFGKAVRAFQQKLKLSKPRADALRHEWVSLRIFQAFVGKDDDHAWLSRLAGSQEPPDLSWLDQVQQDGLCATLKPFKSLPPMAKCVAWLIVSHHRLPVDFSKEKKRIIIKELNRLPAAIAPGWNGARLDFDDLDKKEAQKAQKNLADCWALAGSISMTSPAWQKRAKKLARRMLSHEVLFKGDWLDDPYVMHLSRLVLMLSDHYYSSLKDPRLRVQGQAGETLYANTIRQTGELNQFLDEHLIGVETNTGLITHALPRLDHNLPRIARHKGFKKRSSIRKFKWQDKAHDLACALAEASREHGFFGINMASTGCGKTLANGRIIYGLSDQEKGARFTIALGLRTLTMQTGEALRQRLGLAQDVLAVLVGGSAVRELYERKKRQNRDSESDRDLLPENTYVQFEGSLDSGPLKTWLKNTRGASALLSAPVLVCTIDHLMPATEGLRGGRQIAPMLRLLTSDLILDEPDDFGIEDLPALTRLVHWSGLLGGRVLLSSATLPPALVEGLFSAYCQGRAVFQKNRGIPGLPLKVCCAWFDEYESRSGEFSQSEEFMIRHEAWVDKRVENLSKKSEPRRIGRIVSLKLEKPEPEERQNNPSAQDQTDPEDLMERLARINLEYAQELHANYHTLDKKSSKRVSFGLIRLAHIDNLFDLTRAIAQKGPKPGTRLHLCCYHSRFPLAVRSRIEFFLDEVLNRHDPEKVFKAPWLRAILANSLEEDHLFVVLASPVAEVGRDHDYDWAIVEPSSLRSIIQLAGRVWRHRALICRFPNIYIWETNLTHLKKGLQEPAFTRPGFENKNGFMLKSHDLNGLLTKEQYTPISSIPRISSRNPLDPQNNLADLEHEHIKAVMVRDPEKRLLTVNHWWSTRAHLSGEMQRAKPFRYDPFPRVPYAIIPDADTEEPGFCELLRDGGINRVNNLFHEAELTLAPNVSLWNSYDFMDLLPDMAEETQMDPAVCARRFGRFELPEEKENLNWFYNPALGLRRQK</sequence>
<name>A0A0D2K1I4_9BACT</name>
<reference evidence="11 12" key="1">
    <citation type="submission" date="2013-11" db="EMBL/GenBank/DDBJ databases">
        <title>Metagenomic analysis of a methanogenic consortium involved in long chain n-alkane degradation.</title>
        <authorList>
            <person name="Davidova I.A."/>
            <person name="Callaghan A.V."/>
            <person name="Wawrik B."/>
            <person name="Pruitt S."/>
            <person name="Marks C."/>
            <person name="Duncan K.E."/>
            <person name="Suflita J.M."/>
        </authorList>
    </citation>
    <scope>NUCLEOTIDE SEQUENCE [LARGE SCALE GENOMIC DNA]</scope>
    <source>
        <strain evidence="11 12">SPR</strain>
    </source>
</reference>
<evidence type="ECO:0000256" key="1">
    <source>
        <dbReference type="ARBA" id="ARBA00006847"/>
    </source>
</evidence>
<evidence type="ECO:0000256" key="2">
    <source>
        <dbReference type="ARBA" id="ARBA00009046"/>
    </source>
</evidence>
<protein>
    <submittedName>
        <fullName evidence="11">Helicase</fullName>
    </submittedName>
</protein>
<dbReference type="InterPro" id="IPR048823">
    <property type="entry name" value="Cas3_I-F_Cas2"/>
</dbReference>
<dbReference type="InParanoid" id="A0A0D2K1I4"/>
<keyword evidence="5" id="KW-0378">Hydrolase</keyword>
<dbReference type="Pfam" id="PF21384">
    <property type="entry name" value="Cas3_I-F_Cas2"/>
    <property type="match status" value="1"/>
</dbReference>
<keyword evidence="8" id="KW-0051">Antiviral defense</keyword>
<feature type="compositionally biased region" description="Basic and acidic residues" evidence="9">
    <location>
        <begin position="705"/>
        <end position="714"/>
    </location>
</feature>
<dbReference type="GO" id="GO:0051607">
    <property type="term" value="P:defense response to virus"/>
    <property type="evidence" value="ECO:0007669"/>
    <property type="project" value="UniProtKB-KW"/>
</dbReference>
<dbReference type="Pfam" id="PF18019">
    <property type="entry name" value="Cas3_HD"/>
    <property type="match status" value="1"/>
</dbReference>
<dbReference type="SUPFAM" id="SSF52540">
    <property type="entry name" value="P-loop containing nucleoside triphosphate hydrolases"/>
    <property type="match status" value="1"/>
</dbReference>